<dbReference type="InterPro" id="IPR046031">
    <property type="entry name" value="DUF5989"/>
</dbReference>
<accession>A0A6J6UMC5</accession>
<organism evidence="2">
    <name type="scientific">freshwater metagenome</name>
    <dbReference type="NCBI Taxonomy" id="449393"/>
    <lineage>
        <taxon>unclassified sequences</taxon>
        <taxon>metagenomes</taxon>
        <taxon>ecological metagenomes</taxon>
    </lineage>
</organism>
<dbReference type="EMBL" id="CAEZWU010000176">
    <property type="protein sequence ID" value="CAB4675988.1"/>
    <property type="molecule type" value="Genomic_DNA"/>
</dbReference>
<dbReference type="AlphaFoldDB" id="A0A6J6UMC5"/>
<gene>
    <name evidence="1" type="ORF">UFOPK2292_01086</name>
    <name evidence="2" type="ORF">UFOPK2855_00636</name>
</gene>
<name>A0A6J6UMC5_9ZZZZ</name>
<proteinExistence type="predicted"/>
<dbReference type="EMBL" id="CAEZZK010000107">
    <property type="protein sequence ID" value="CAB4760394.1"/>
    <property type="molecule type" value="Genomic_DNA"/>
</dbReference>
<sequence length="49" mass="5584">MSFLKEFLKFLKQNKKLWLAPVLLVLIIIGGLLVLAHSSPLAPFIYVLF</sequence>
<reference evidence="2" key="1">
    <citation type="submission" date="2020-05" db="EMBL/GenBank/DDBJ databases">
        <authorList>
            <person name="Chiriac C."/>
            <person name="Salcher M."/>
            <person name="Ghai R."/>
            <person name="Kavagutti S V."/>
        </authorList>
    </citation>
    <scope>NUCLEOTIDE SEQUENCE</scope>
</reference>
<protein>
    <submittedName>
        <fullName evidence="2">Unannotated protein</fullName>
    </submittedName>
</protein>
<evidence type="ECO:0000313" key="2">
    <source>
        <dbReference type="EMBL" id="CAB4760394.1"/>
    </source>
</evidence>
<dbReference type="Pfam" id="PF19451">
    <property type="entry name" value="DUF5989"/>
    <property type="match status" value="1"/>
</dbReference>
<evidence type="ECO:0000313" key="1">
    <source>
        <dbReference type="EMBL" id="CAB4675988.1"/>
    </source>
</evidence>